<comment type="caution">
    <text evidence="2">The sequence shown here is derived from an EMBL/GenBank/DDBJ whole genome shotgun (WGS) entry which is preliminary data.</text>
</comment>
<evidence type="ECO:0000259" key="1">
    <source>
        <dbReference type="Pfam" id="PF25191"/>
    </source>
</evidence>
<dbReference type="RefSeq" id="WP_182529746.1">
    <property type="nucleotide sequence ID" value="NZ_JACGXL010000001.1"/>
</dbReference>
<keyword evidence="3" id="KW-1185">Reference proteome</keyword>
<accession>A0A839EYD4</accession>
<dbReference type="AlphaFoldDB" id="A0A839EYD4"/>
<proteinExistence type="predicted"/>
<evidence type="ECO:0000313" key="2">
    <source>
        <dbReference type="EMBL" id="MBA8886689.1"/>
    </source>
</evidence>
<name>A0A839EYD4_9GAMM</name>
<organism evidence="2 3">
    <name type="scientific">Dokdonella fugitiva</name>
    <dbReference type="NCBI Taxonomy" id="328517"/>
    <lineage>
        <taxon>Bacteria</taxon>
        <taxon>Pseudomonadati</taxon>
        <taxon>Pseudomonadota</taxon>
        <taxon>Gammaproteobacteria</taxon>
        <taxon>Lysobacterales</taxon>
        <taxon>Rhodanobacteraceae</taxon>
        <taxon>Dokdonella</taxon>
    </lineage>
</organism>
<dbReference type="Proteomes" id="UP000550401">
    <property type="component" value="Unassembled WGS sequence"/>
</dbReference>
<gene>
    <name evidence="2" type="ORF">FHW12_000880</name>
</gene>
<sequence>MKYDDAEIYFLNFETDLPNENGGRHMGLFLEWAIRRGLASAEHMQAADALRSGATTGLDLLFDRCDGKLMAQDLGEEGNAFAAAVYEQHHLADFIEAMNLRPDAGLDAIFGADLTPQRHRRVLWQLDRRYSDWRRAFGLPDKEALIERLAAIVGPAAEAAGFPRVPDTTWGSVDRRITHERRSDGYVQRLEFAAVDHAQWFYGARVELTVHIPGLFQRIYAEKDADIGNVSALQNSAWIPFARFAEGWDGPLEDYGNSPGFWIFRVEEIEPLARWLADRLRSFALPLLRGLDGLEALALEYGRKPFGSSPIHDVRDPYAALLACEMTRHPRLGALLDEIGQAIGAVAPRERTRSQDGALRLIPRIRERAKAWI</sequence>
<reference evidence="2 3" key="1">
    <citation type="submission" date="2020-07" db="EMBL/GenBank/DDBJ databases">
        <title>Genomic Encyclopedia of Type Strains, Phase IV (KMG-V): Genome sequencing to study the core and pangenomes of soil and plant-associated prokaryotes.</title>
        <authorList>
            <person name="Whitman W."/>
        </authorList>
    </citation>
    <scope>NUCLEOTIDE SEQUENCE [LARGE SCALE GENOMIC DNA]</scope>
    <source>
        <strain evidence="2 3">RH2WT43</strain>
    </source>
</reference>
<protein>
    <recommendedName>
        <fullName evidence="1">DUF7832 domain-containing protein</fullName>
    </recommendedName>
</protein>
<dbReference type="EMBL" id="JACGXL010000001">
    <property type="protein sequence ID" value="MBA8886689.1"/>
    <property type="molecule type" value="Genomic_DNA"/>
</dbReference>
<dbReference type="InterPro" id="IPR057154">
    <property type="entry name" value="DUF7832"/>
</dbReference>
<dbReference type="Pfam" id="PF25191">
    <property type="entry name" value="DUF7832"/>
    <property type="match status" value="1"/>
</dbReference>
<feature type="domain" description="DUF7832" evidence="1">
    <location>
        <begin position="2"/>
        <end position="99"/>
    </location>
</feature>
<evidence type="ECO:0000313" key="3">
    <source>
        <dbReference type="Proteomes" id="UP000550401"/>
    </source>
</evidence>